<gene>
    <name evidence="1" type="ORF">ERS013200_03541</name>
</gene>
<reference evidence="1 2" key="1">
    <citation type="submission" date="2015-07" db="EMBL/GenBank/DDBJ databases">
        <authorList>
            <consortium name="Pathogen Informatics"/>
        </authorList>
    </citation>
    <scope>NUCLEOTIDE SEQUENCE [LARGE SCALE GENOMIC DNA]</scope>
    <source>
        <strain evidence="1 2">A316</strain>
    </source>
</reference>
<dbReference type="EMBL" id="CWQY01000037">
    <property type="protein sequence ID" value="CSD21292.1"/>
    <property type="molecule type" value="Genomic_DNA"/>
</dbReference>
<proteinExistence type="predicted"/>
<dbReference type="Proteomes" id="UP000041770">
    <property type="component" value="Unassembled WGS sequence"/>
</dbReference>
<name>A0A656AMT7_VIBCL</name>
<sequence length="55" mass="6187">MRLIASWQFAHFPIRLTHVALGARCAQWFGSAHTAHALHHFLLAQSPLNATEPQQ</sequence>
<accession>A0A656AMT7</accession>
<protein>
    <submittedName>
        <fullName evidence="1">Uncharacterized protein</fullName>
    </submittedName>
</protein>
<evidence type="ECO:0000313" key="2">
    <source>
        <dbReference type="Proteomes" id="UP000041770"/>
    </source>
</evidence>
<evidence type="ECO:0000313" key="1">
    <source>
        <dbReference type="EMBL" id="CSD21292.1"/>
    </source>
</evidence>
<dbReference type="AlphaFoldDB" id="A0A656AMT7"/>
<organism evidence="1 2">
    <name type="scientific">Vibrio cholerae</name>
    <dbReference type="NCBI Taxonomy" id="666"/>
    <lineage>
        <taxon>Bacteria</taxon>
        <taxon>Pseudomonadati</taxon>
        <taxon>Pseudomonadota</taxon>
        <taxon>Gammaproteobacteria</taxon>
        <taxon>Vibrionales</taxon>
        <taxon>Vibrionaceae</taxon>
        <taxon>Vibrio</taxon>
    </lineage>
</organism>